<dbReference type="GO" id="GO:0009435">
    <property type="term" value="P:NAD+ biosynthetic process"/>
    <property type="evidence" value="ECO:0007669"/>
    <property type="project" value="UniProtKB-UniRule"/>
</dbReference>
<dbReference type="RefSeq" id="WP_200758776.1">
    <property type="nucleotide sequence ID" value="NZ_AP023366.1"/>
</dbReference>
<feature type="binding site" evidence="8">
    <location>
        <position position="245"/>
    </location>
    <ligand>
        <name>ATP</name>
        <dbReference type="ChEBI" id="CHEBI:30616"/>
    </ligand>
</feature>
<keyword evidence="4 8" id="KW-0547">Nucleotide-binding</keyword>
<dbReference type="Pfam" id="PF02540">
    <property type="entry name" value="NAD_synthase"/>
    <property type="match status" value="1"/>
</dbReference>
<comment type="catalytic activity">
    <reaction evidence="8 10">
        <text>deamido-NAD(+) + NH4(+) + ATP = AMP + diphosphate + NAD(+) + H(+)</text>
        <dbReference type="Rhea" id="RHEA:21188"/>
        <dbReference type="ChEBI" id="CHEBI:15378"/>
        <dbReference type="ChEBI" id="CHEBI:28938"/>
        <dbReference type="ChEBI" id="CHEBI:30616"/>
        <dbReference type="ChEBI" id="CHEBI:33019"/>
        <dbReference type="ChEBI" id="CHEBI:57540"/>
        <dbReference type="ChEBI" id="CHEBI:58437"/>
        <dbReference type="ChEBI" id="CHEBI:456215"/>
        <dbReference type="EC" id="6.3.1.5"/>
    </reaction>
</comment>
<gene>
    <name evidence="8" type="primary">nadE</name>
    <name evidence="13" type="ORF">skT53_31030</name>
</gene>
<proteinExistence type="inferred from homology"/>
<evidence type="ECO:0000259" key="12">
    <source>
        <dbReference type="Pfam" id="PF02540"/>
    </source>
</evidence>
<feature type="binding site" description="in other chain" evidence="8">
    <location>
        <position position="207"/>
    </location>
    <ligand>
        <name>deamido-NAD(+)</name>
        <dbReference type="ChEBI" id="CHEBI:58437"/>
        <note>ligand shared between two neighboring subunits</note>
    </ligand>
</feature>
<dbReference type="PANTHER" id="PTHR23090">
    <property type="entry name" value="NH 3 /GLUTAMINE-DEPENDENT NAD + SYNTHETASE"/>
    <property type="match status" value="1"/>
</dbReference>
<feature type="region of interest" description="Disordered" evidence="11">
    <location>
        <begin position="290"/>
        <end position="310"/>
    </location>
</feature>
<protein>
    <recommendedName>
        <fullName evidence="8 10">NH(3)-dependent NAD(+) synthetase</fullName>
        <ecNumber evidence="8 10">6.3.1.5</ecNumber>
    </recommendedName>
</protein>
<comment type="pathway">
    <text evidence="8">Cofactor biosynthesis; NAD(+) biosynthesis; NAD(+) from deamido-NAD(+) (ammonia route): step 1/1.</text>
</comment>
<feature type="binding site" evidence="8">
    <location>
        <position position="199"/>
    </location>
    <ligand>
        <name>Mg(2+)</name>
        <dbReference type="ChEBI" id="CHEBI:18420"/>
    </ligand>
</feature>
<organism evidence="13 14">
    <name type="scientific">Effusibacillus dendaii</name>
    <dbReference type="NCBI Taxonomy" id="2743772"/>
    <lineage>
        <taxon>Bacteria</taxon>
        <taxon>Bacillati</taxon>
        <taxon>Bacillota</taxon>
        <taxon>Bacilli</taxon>
        <taxon>Bacillales</taxon>
        <taxon>Alicyclobacillaceae</taxon>
        <taxon>Effusibacillus</taxon>
    </lineage>
</organism>
<accession>A0A7I8DD46</accession>
<evidence type="ECO:0000256" key="5">
    <source>
        <dbReference type="ARBA" id="ARBA00022840"/>
    </source>
</evidence>
<dbReference type="NCBIfam" id="TIGR00552">
    <property type="entry name" value="nadE"/>
    <property type="match status" value="1"/>
</dbReference>
<evidence type="ECO:0000256" key="9">
    <source>
        <dbReference type="RuleBase" id="RU003811"/>
    </source>
</evidence>
<evidence type="ECO:0000313" key="14">
    <source>
        <dbReference type="Proteomes" id="UP000593802"/>
    </source>
</evidence>
<feature type="binding site" description="in other chain" evidence="8">
    <location>
        <begin position="291"/>
        <end position="292"/>
    </location>
    <ligand>
        <name>deamido-NAD(+)</name>
        <dbReference type="ChEBI" id="CHEBI:58437"/>
        <note>ligand shared between two neighboring subunits</note>
    </ligand>
</feature>
<dbReference type="GO" id="GO:0004359">
    <property type="term" value="F:glutaminase activity"/>
    <property type="evidence" value="ECO:0007669"/>
    <property type="project" value="InterPro"/>
</dbReference>
<dbReference type="GO" id="GO:0005737">
    <property type="term" value="C:cytoplasm"/>
    <property type="evidence" value="ECO:0007669"/>
    <property type="project" value="InterPro"/>
</dbReference>
<feature type="binding site" evidence="8">
    <location>
        <begin position="87"/>
        <end position="94"/>
    </location>
    <ligand>
        <name>ATP</name>
        <dbReference type="ChEBI" id="CHEBI:30616"/>
    </ligand>
</feature>
<dbReference type="InterPro" id="IPR022310">
    <property type="entry name" value="NAD/GMP_synthase"/>
</dbReference>
<evidence type="ECO:0000256" key="10">
    <source>
        <dbReference type="RuleBase" id="RU003812"/>
    </source>
</evidence>
<keyword evidence="5 8" id="KW-0067">ATP-binding</keyword>
<evidence type="ECO:0000256" key="4">
    <source>
        <dbReference type="ARBA" id="ARBA00022741"/>
    </source>
</evidence>
<keyword evidence="6 8" id="KW-0460">Magnesium</keyword>
<feature type="binding site" description="in other chain" evidence="8">
    <location>
        <position position="174"/>
    </location>
    <ligand>
        <name>deamido-NAD(+)</name>
        <dbReference type="ChEBI" id="CHEBI:58437"/>
        <note>ligand shared between two neighboring subunits</note>
    </ligand>
</feature>
<evidence type="ECO:0000256" key="1">
    <source>
        <dbReference type="ARBA" id="ARBA00005859"/>
    </source>
</evidence>
<dbReference type="PANTHER" id="PTHR23090:SF9">
    <property type="entry name" value="GLUTAMINE-DEPENDENT NAD(+) SYNTHETASE"/>
    <property type="match status" value="1"/>
</dbReference>
<dbReference type="GO" id="GO:0005524">
    <property type="term" value="F:ATP binding"/>
    <property type="evidence" value="ECO:0007669"/>
    <property type="project" value="UniProtKB-UniRule"/>
</dbReference>
<dbReference type="InterPro" id="IPR022926">
    <property type="entry name" value="NH(3)-dep_NAD(+)_synth"/>
</dbReference>
<dbReference type="HAMAP" id="MF_00193">
    <property type="entry name" value="NadE_ammonia_dep"/>
    <property type="match status" value="1"/>
</dbReference>
<dbReference type="EC" id="6.3.1.5" evidence="8 10"/>
<evidence type="ECO:0000313" key="13">
    <source>
        <dbReference type="EMBL" id="BCJ88118.1"/>
    </source>
</evidence>
<feature type="domain" description="NAD/GMP synthase" evidence="12">
    <location>
        <begin position="65"/>
        <end position="296"/>
    </location>
</feature>
<evidence type="ECO:0000256" key="2">
    <source>
        <dbReference type="ARBA" id="ARBA00022598"/>
    </source>
</evidence>
<feature type="binding site" evidence="8">
    <location>
        <position position="214"/>
    </location>
    <ligand>
        <name>deamido-NAD(+)</name>
        <dbReference type="ChEBI" id="CHEBI:58437"/>
        <note>ligand shared between two neighboring subunits</note>
    </ligand>
</feature>
<evidence type="ECO:0000256" key="11">
    <source>
        <dbReference type="SAM" id="MobiDB-lite"/>
    </source>
</evidence>
<sequence>MVERKVVKVVAGPYSPSYGIVRAESGDMITCLLSGEYFAKGEVALSADAVEPVADSRAGLAYHTIDSLVWWIRDRVSTAKMKGVVVGVSGGIDSAVVSALCQKAFPDQSLGLIMPCRSIPEDRQYAEQICHSIGLTYKVVDLSDTYDTLVKTAQTSGLIGERSHPLVGGNLKARLRMSTLYLAAQERGYLVVGTDNAPESITGYFTKYGDGGVDILPISSLLKRQVRELAKYLSIPAAVIEKPPSAGLYEGQTDESEMGLRYEDIDDYICGFEIPDDIRERIQLMEARSQHKRELPPSAPKEMNVLPQKF</sequence>
<dbReference type="AlphaFoldDB" id="A0A7I8DD46"/>
<comment type="similarity">
    <text evidence="1 8 9">Belongs to the NAD synthetase family.</text>
</comment>
<dbReference type="InterPro" id="IPR014729">
    <property type="entry name" value="Rossmann-like_a/b/a_fold"/>
</dbReference>
<dbReference type="Proteomes" id="UP000593802">
    <property type="component" value="Chromosome"/>
</dbReference>
<dbReference type="SUPFAM" id="SSF52402">
    <property type="entry name" value="Adenine nucleotide alpha hydrolases-like"/>
    <property type="match status" value="1"/>
</dbReference>
<comment type="function">
    <text evidence="8">Catalyzes the ATP-dependent amidation of deamido-NAD to form NAD. Uses ammonia as a nitrogen source.</text>
</comment>
<evidence type="ECO:0000256" key="8">
    <source>
        <dbReference type="HAMAP-Rule" id="MF_00193"/>
    </source>
</evidence>
<dbReference type="EMBL" id="AP023366">
    <property type="protein sequence ID" value="BCJ88118.1"/>
    <property type="molecule type" value="Genomic_DNA"/>
</dbReference>
<dbReference type="InterPro" id="IPR003694">
    <property type="entry name" value="NAD_synthase"/>
</dbReference>
<comment type="subunit">
    <text evidence="8">Homodimer.</text>
</comment>
<keyword evidence="3 8" id="KW-0479">Metal-binding</keyword>
<dbReference type="GO" id="GO:0008795">
    <property type="term" value="F:NAD+ synthase activity"/>
    <property type="evidence" value="ECO:0007669"/>
    <property type="project" value="UniProtKB-UniRule"/>
</dbReference>
<feature type="binding site" evidence="8">
    <location>
        <position position="223"/>
    </location>
    <ligand>
        <name>ATP</name>
        <dbReference type="ChEBI" id="CHEBI:30616"/>
    </ligand>
</feature>
<evidence type="ECO:0000256" key="7">
    <source>
        <dbReference type="ARBA" id="ARBA00023027"/>
    </source>
</evidence>
<dbReference type="Gene3D" id="3.40.50.620">
    <property type="entry name" value="HUPs"/>
    <property type="match status" value="1"/>
</dbReference>
<dbReference type="GO" id="GO:0046872">
    <property type="term" value="F:metal ion binding"/>
    <property type="evidence" value="ECO:0007669"/>
    <property type="project" value="UniProtKB-KW"/>
</dbReference>
<reference evidence="13 14" key="1">
    <citation type="submission" date="2020-08" db="EMBL/GenBank/DDBJ databases">
        <title>Complete Genome Sequence of Effusibacillus dendaii Strain skT53, Isolated from Farmland soil.</title>
        <authorList>
            <person name="Konishi T."/>
            <person name="Kawasaki H."/>
        </authorList>
    </citation>
    <scope>NUCLEOTIDE SEQUENCE [LARGE SCALE GENOMIC DNA]</scope>
    <source>
        <strain evidence="14">skT53</strain>
    </source>
</reference>
<dbReference type="CDD" id="cd00553">
    <property type="entry name" value="NAD_synthase"/>
    <property type="match status" value="1"/>
</dbReference>
<dbReference type="UniPathway" id="UPA00253">
    <property type="reaction ID" value="UER00333"/>
</dbReference>
<feature type="binding site" evidence="8">
    <location>
        <position position="194"/>
    </location>
    <ligand>
        <name>ATP</name>
        <dbReference type="ChEBI" id="CHEBI:30616"/>
    </ligand>
</feature>
<keyword evidence="2 8" id="KW-0436">Ligase</keyword>
<name>A0A7I8DD46_9BACL</name>
<keyword evidence="14" id="KW-1185">Reference proteome</keyword>
<dbReference type="GO" id="GO:0003952">
    <property type="term" value="F:NAD+ synthase (glutamine-hydrolyzing) activity"/>
    <property type="evidence" value="ECO:0007669"/>
    <property type="project" value="InterPro"/>
</dbReference>
<evidence type="ECO:0000256" key="3">
    <source>
        <dbReference type="ARBA" id="ARBA00022723"/>
    </source>
</evidence>
<feature type="binding site" evidence="8">
    <location>
        <position position="93"/>
    </location>
    <ligand>
        <name>Mg(2+)</name>
        <dbReference type="ChEBI" id="CHEBI:18420"/>
    </ligand>
</feature>
<evidence type="ECO:0000256" key="6">
    <source>
        <dbReference type="ARBA" id="ARBA00022842"/>
    </source>
</evidence>
<keyword evidence="7 8" id="KW-0520">NAD</keyword>
<dbReference type="KEGG" id="eff:skT53_31030"/>